<evidence type="ECO:0000313" key="1">
    <source>
        <dbReference type="EMBL" id="KAI4299125.1"/>
    </source>
</evidence>
<keyword evidence="2" id="KW-1185">Reference proteome</keyword>
<dbReference type="EMBL" id="CM039438">
    <property type="protein sequence ID" value="KAI4299125.1"/>
    <property type="molecule type" value="Genomic_DNA"/>
</dbReference>
<proteinExistence type="predicted"/>
<reference evidence="1 2" key="1">
    <citation type="journal article" date="2022" name="DNA Res.">
        <title>Chromosomal-level genome assembly of the orchid tree Bauhinia variegata (Leguminosae; Cercidoideae) supports the allotetraploid origin hypothesis of Bauhinia.</title>
        <authorList>
            <person name="Zhong Y."/>
            <person name="Chen Y."/>
            <person name="Zheng D."/>
            <person name="Pang J."/>
            <person name="Liu Y."/>
            <person name="Luo S."/>
            <person name="Meng S."/>
            <person name="Qian L."/>
            <person name="Wei D."/>
            <person name="Dai S."/>
            <person name="Zhou R."/>
        </authorList>
    </citation>
    <scope>NUCLEOTIDE SEQUENCE [LARGE SCALE GENOMIC DNA]</scope>
    <source>
        <strain evidence="1">BV-YZ2020</strain>
    </source>
</reference>
<sequence length="186" mass="20415">MAAAVPIEITVKSLSESGLKSIPSCFASKNLQDLEFIDPQEGTIPIIDFSLLTSSDPQHKSKIIQDLGRACEEWGFFLCPSDSAQRQVVPNALMMNIADQLEVVTNGKYKGAIHRATLYGKAMATRMSLAIAYGPCPDKVIRPASEFVNESHPPAYTALTCGEYYELHLANAYSKITALDYVRIQN</sequence>
<evidence type="ECO:0000313" key="2">
    <source>
        <dbReference type="Proteomes" id="UP000828941"/>
    </source>
</evidence>
<gene>
    <name evidence="1" type="ORF">L6164_032615</name>
</gene>
<name>A0ACB9KP79_BAUVA</name>
<protein>
    <submittedName>
        <fullName evidence="1">Uncharacterized protein</fullName>
    </submittedName>
</protein>
<dbReference type="Proteomes" id="UP000828941">
    <property type="component" value="Chromosome 13"/>
</dbReference>
<accession>A0ACB9KP79</accession>
<organism evidence="1 2">
    <name type="scientific">Bauhinia variegata</name>
    <name type="common">Purple orchid tree</name>
    <name type="synonym">Phanera variegata</name>
    <dbReference type="NCBI Taxonomy" id="167791"/>
    <lineage>
        <taxon>Eukaryota</taxon>
        <taxon>Viridiplantae</taxon>
        <taxon>Streptophyta</taxon>
        <taxon>Embryophyta</taxon>
        <taxon>Tracheophyta</taxon>
        <taxon>Spermatophyta</taxon>
        <taxon>Magnoliopsida</taxon>
        <taxon>eudicotyledons</taxon>
        <taxon>Gunneridae</taxon>
        <taxon>Pentapetalae</taxon>
        <taxon>rosids</taxon>
        <taxon>fabids</taxon>
        <taxon>Fabales</taxon>
        <taxon>Fabaceae</taxon>
        <taxon>Cercidoideae</taxon>
        <taxon>Cercideae</taxon>
        <taxon>Bauhiniinae</taxon>
        <taxon>Bauhinia</taxon>
    </lineage>
</organism>
<comment type="caution">
    <text evidence="1">The sequence shown here is derived from an EMBL/GenBank/DDBJ whole genome shotgun (WGS) entry which is preliminary data.</text>
</comment>